<dbReference type="PANTHER" id="PTHR33744:SF1">
    <property type="entry name" value="DNA-BINDING TRANSCRIPTIONAL ACTIVATOR ADER"/>
    <property type="match status" value="1"/>
</dbReference>
<evidence type="ECO:0000313" key="3">
    <source>
        <dbReference type="EMBL" id="RNE48574.1"/>
    </source>
</evidence>
<proteinExistence type="predicted"/>
<evidence type="ECO:0000313" key="4">
    <source>
        <dbReference type="Proteomes" id="UP000266975"/>
    </source>
</evidence>
<dbReference type="Pfam" id="PF07905">
    <property type="entry name" value="PucR"/>
    <property type="match status" value="1"/>
</dbReference>
<dbReference type="AlphaFoldDB" id="A0A3M8K7T1"/>
<organism evidence="3 4">
    <name type="scientific">Corynebacterium alimapuense</name>
    <dbReference type="NCBI Taxonomy" id="1576874"/>
    <lineage>
        <taxon>Bacteria</taxon>
        <taxon>Bacillati</taxon>
        <taxon>Actinomycetota</taxon>
        <taxon>Actinomycetes</taxon>
        <taxon>Mycobacteriales</taxon>
        <taxon>Corynebacteriaceae</taxon>
        <taxon>Corynebacterium</taxon>
    </lineage>
</organism>
<evidence type="ECO:0000259" key="2">
    <source>
        <dbReference type="Pfam" id="PF13556"/>
    </source>
</evidence>
<sequence length="515" mass="56772">MSEIFVPAEELSLTWLYRQRSLNLRPLLRGYDSFSVVQPSELVETVEFVHSGAIILTVGVALDYRPGAIEDYVHRLGDAGVVAIGFGTGMIVDRVPPRLIDAARHQGLSVFEVPRETPFVSILSVAQEELALRRLRGQQRLLEVQEVLNQVAVDRGVGDLVATTAEHLGASIMITDNDGRVVTHISQGDDRTFLSGIVEKSIAEKGRSSAFRMAGRYVLIHRMIGEGERYHLLVAVGSRPFESPERSVIKHCAGLAAIILQRPDSLRRATSELNTLAMSVLLGTDNSQQAMADVFATASDSAGRVRPVVVSADNSRSFNRANMLLDHHLADDGRQMFALSLGDNSALMLFRGSRSVPEIISLFGQGVEHTRISLGNPVRWQDLRMRIVEDLAAVAETLQPGQHAGPESRTLRWLDDTAVRGALATRFNETYQRLFDYDQESGVVLAQTLDIYLRSGGKISTTADRLGIHRHTVRSRLATAERICEVDLSDPVACAELLLLSLGESRTWRDSAQHR</sequence>
<dbReference type="RefSeq" id="WP_123048505.1">
    <property type="nucleotide sequence ID" value="NZ_PTJO01000005.1"/>
</dbReference>
<feature type="domain" description="Purine catabolism PurC-like" evidence="1">
    <location>
        <begin position="37"/>
        <end position="125"/>
    </location>
</feature>
<protein>
    <submittedName>
        <fullName evidence="3">PucR family transcriptional regulator</fullName>
    </submittedName>
</protein>
<dbReference type="PANTHER" id="PTHR33744">
    <property type="entry name" value="CARBOHYDRATE DIACID REGULATOR"/>
    <property type="match status" value="1"/>
</dbReference>
<dbReference type="InterPro" id="IPR051448">
    <property type="entry name" value="CdaR-like_regulators"/>
</dbReference>
<evidence type="ECO:0000259" key="1">
    <source>
        <dbReference type="Pfam" id="PF07905"/>
    </source>
</evidence>
<name>A0A3M8K7T1_9CORY</name>
<accession>A0A3M8K7T1</accession>
<dbReference type="Pfam" id="PF13556">
    <property type="entry name" value="HTH_30"/>
    <property type="match status" value="1"/>
</dbReference>
<comment type="caution">
    <text evidence="3">The sequence shown here is derived from an EMBL/GenBank/DDBJ whole genome shotgun (WGS) entry which is preliminary data.</text>
</comment>
<dbReference type="OrthoDB" id="8450798at2"/>
<dbReference type="InterPro" id="IPR025736">
    <property type="entry name" value="PucR_C-HTH_dom"/>
</dbReference>
<dbReference type="Proteomes" id="UP000266975">
    <property type="component" value="Unassembled WGS sequence"/>
</dbReference>
<dbReference type="InterPro" id="IPR012914">
    <property type="entry name" value="PucR_dom"/>
</dbReference>
<keyword evidence="4" id="KW-1185">Reference proteome</keyword>
<gene>
    <name evidence="3" type="ORF">C5L39_08780</name>
</gene>
<dbReference type="EMBL" id="PTJO01000005">
    <property type="protein sequence ID" value="RNE48574.1"/>
    <property type="molecule type" value="Genomic_DNA"/>
</dbReference>
<reference evidence="3 4" key="1">
    <citation type="submission" date="2018-02" db="EMBL/GenBank/DDBJ databases">
        <title>Corynebacterium alimpuense sp. nov., a marine obligate actinomycete isolated from sediments of Valparaiso bay, Chile.</title>
        <authorList>
            <person name="Claverias F."/>
            <person name="Gonzales-Siles L."/>
            <person name="Salva-Serra F."/>
            <person name="Inganaes E."/>
            <person name="Molin K."/>
            <person name="Cumsille A."/>
            <person name="Undabarrena A."/>
            <person name="Couve E."/>
            <person name="Moore E.R.B."/>
            <person name="Gomila M."/>
            <person name="Camara B."/>
        </authorList>
    </citation>
    <scope>NUCLEOTIDE SEQUENCE [LARGE SCALE GENOMIC DNA]</scope>
    <source>
        <strain evidence="3 4">CCUG 69366</strain>
    </source>
</reference>
<dbReference type="InterPro" id="IPR042070">
    <property type="entry name" value="PucR_C-HTH_sf"/>
</dbReference>
<feature type="domain" description="PucR C-terminal helix-turn-helix" evidence="2">
    <location>
        <begin position="445"/>
        <end position="499"/>
    </location>
</feature>
<dbReference type="Gene3D" id="1.10.10.2840">
    <property type="entry name" value="PucR C-terminal helix-turn-helix domain"/>
    <property type="match status" value="1"/>
</dbReference>